<proteinExistence type="inferred from homology"/>
<evidence type="ECO:0000259" key="12">
    <source>
        <dbReference type="PROSITE" id="PS51068"/>
    </source>
</evidence>
<dbReference type="InterPro" id="IPR020629">
    <property type="entry name" value="FPG_Glyclase"/>
</dbReference>
<keyword evidence="4" id="KW-0227">DNA damage</keyword>
<dbReference type="RefSeq" id="WP_321390415.1">
    <property type="nucleotide sequence ID" value="NZ_CP139487.1"/>
</dbReference>
<dbReference type="EMBL" id="CP139487">
    <property type="protein sequence ID" value="WPU63536.1"/>
    <property type="molecule type" value="Genomic_DNA"/>
</dbReference>
<dbReference type="AlphaFoldDB" id="A0AAX4HJY9"/>
<dbReference type="GO" id="GO:0008534">
    <property type="term" value="F:oxidized purine nucleobase lesion DNA N-glycosylase activity"/>
    <property type="evidence" value="ECO:0007669"/>
    <property type="project" value="UniProtKB-EC"/>
</dbReference>
<dbReference type="PANTHER" id="PTHR22993">
    <property type="entry name" value="FORMAMIDOPYRIMIDINE-DNA GLYCOSYLASE"/>
    <property type="match status" value="1"/>
</dbReference>
<keyword evidence="8" id="KW-0456">Lyase</keyword>
<evidence type="ECO:0000256" key="1">
    <source>
        <dbReference type="ARBA" id="ARBA00001668"/>
    </source>
</evidence>
<evidence type="ECO:0000256" key="9">
    <source>
        <dbReference type="ARBA" id="ARBA00023268"/>
    </source>
</evidence>
<evidence type="ECO:0000256" key="10">
    <source>
        <dbReference type="ARBA" id="ARBA00023295"/>
    </source>
</evidence>
<dbReference type="EC" id="3.2.2.23" evidence="13"/>
<dbReference type="Gene3D" id="1.10.8.50">
    <property type="match status" value="1"/>
</dbReference>
<dbReference type="SMART" id="SM01232">
    <property type="entry name" value="H2TH"/>
    <property type="match status" value="1"/>
</dbReference>
<accession>A0AAX4HJY9</accession>
<dbReference type="InterPro" id="IPR012319">
    <property type="entry name" value="FPG_cat"/>
</dbReference>
<dbReference type="Proteomes" id="UP001324634">
    <property type="component" value="Chromosome"/>
</dbReference>
<dbReference type="SUPFAM" id="SSF46946">
    <property type="entry name" value="S13-like H2TH domain"/>
    <property type="match status" value="1"/>
</dbReference>
<dbReference type="GO" id="GO:0006284">
    <property type="term" value="P:base-excision repair"/>
    <property type="evidence" value="ECO:0007669"/>
    <property type="project" value="InterPro"/>
</dbReference>
<evidence type="ECO:0000313" key="14">
    <source>
        <dbReference type="Proteomes" id="UP001324634"/>
    </source>
</evidence>
<comment type="catalytic activity">
    <reaction evidence="1">
        <text>Hydrolysis of DNA containing ring-opened 7-methylguanine residues, releasing 2,6-diamino-4-hydroxy-5-(N-methyl)formamidopyrimidine.</text>
        <dbReference type="EC" id="3.2.2.23"/>
    </reaction>
</comment>
<dbReference type="FunFam" id="1.10.8.50:FF:000009">
    <property type="entry name" value="Formamidopyrimidine-DNA glycosylase"/>
    <property type="match status" value="1"/>
</dbReference>
<dbReference type="InterPro" id="IPR010979">
    <property type="entry name" value="Ribosomal_uS13-like_H2TH"/>
</dbReference>
<sequence>MPELPEVETFRRQIDKKLRGKTITDVHVRPDKLIFAGKSQAFVKKAFIGAKITKCLRKGKYIWFEMNKEILPVFHLGMTGSYIISDTLPDKSMKSVKLVLEMSDGTILTYKDPRRFGRIFLLKEPLEHRPLSHLGPDVMNELPTVAQIKSILGKRKAPIKAVLLDQSVFAGIGNWMADEILFQSQLDPHRLAQSLSPAEVKRLHSKINSVTQFSVKVGADDEKYPDDWLFHRRWGKKSGVTSKGHLIKHETVAGRTTAWVPGIQK</sequence>
<keyword evidence="6" id="KW-0238">DNA-binding</keyword>
<dbReference type="InterPro" id="IPR035937">
    <property type="entry name" value="FPG_N"/>
</dbReference>
<comment type="similarity">
    <text evidence="2">Belongs to the FPG family.</text>
</comment>
<feature type="domain" description="Formamidopyrimidine-DNA glycosylase catalytic" evidence="12">
    <location>
        <begin position="2"/>
        <end position="117"/>
    </location>
</feature>
<dbReference type="PANTHER" id="PTHR22993:SF9">
    <property type="entry name" value="FORMAMIDOPYRIMIDINE-DNA GLYCOSYLASE"/>
    <property type="match status" value="1"/>
</dbReference>
<dbReference type="InterPro" id="IPR015886">
    <property type="entry name" value="H2TH_FPG"/>
</dbReference>
<dbReference type="SMART" id="SM00898">
    <property type="entry name" value="Fapy_DNA_glyco"/>
    <property type="match status" value="1"/>
</dbReference>
<evidence type="ECO:0000256" key="3">
    <source>
        <dbReference type="ARBA" id="ARBA00011245"/>
    </source>
</evidence>
<keyword evidence="10 13" id="KW-0326">Glycosidase</keyword>
<name>A0AAX4HJY9_9BACT</name>
<evidence type="ECO:0000256" key="4">
    <source>
        <dbReference type="ARBA" id="ARBA00022763"/>
    </source>
</evidence>
<keyword evidence="9" id="KW-0511">Multifunctional enzyme</keyword>
<keyword evidence="14" id="KW-1185">Reference proteome</keyword>
<gene>
    <name evidence="13" type="primary">mutM</name>
    <name evidence="13" type="ORF">SOO65_12640</name>
</gene>
<dbReference type="SUPFAM" id="SSF81624">
    <property type="entry name" value="N-terminal domain of MutM-like DNA repair proteins"/>
    <property type="match status" value="1"/>
</dbReference>
<dbReference type="Pfam" id="PF06831">
    <property type="entry name" value="H2TH"/>
    <property type="match status" value="1"/>
</dbReference>
<dbReference type="CDD" id="cd08966">
    <property type="entry name" value="EcFpg-like_N"/>
    <property type="match status" value="1"/>
</dbReference>
<protein>
    <submittedName>
        <fullName evidence="13">DNA-formamidopyrimidine glycosylase</fullName>
        <ecNumber evidence="13">3.2.2.23</ecNumber>
    </submittedName>
</protein>
<evidence type="ECO:0000256" key="7">
    <source>
        <dbReference type="ARBA" id="ARBA00023204"/>
    </source>
</evidence>
<evidence type="ECO:0000256" key="11">
    <source>
        <dbReference type="ARBA" id="ARBA00044632"/>
    </source>
</evidence>
<dbReference type="GO" id="GO:0140078">
    <property type="term" value="F:class I DNA-(apurinic or apyrimidinic site) endonuclease activity"/>
    <property type="evidence" value="ECO:0007669"/>
    <property type="project" value="UniProtKB-EC"/>
</dbReference>
<evidence type="ECO:0000256" key="2">
    <source>
        <dbReference type="ARBA" id="ARBA00009409"/>
    </source>
</evidence>
<keyword evidence="7" id="KW-0234">DNA repair</keyword>
<evidence type="ECO:0000313" key="13">
    <source>
        <dbReference type="EMBL" id="WPU63536.1"/>
    </source>
</evidence>
<evidence type="ECO:0000256" key="6">
    <source>
        <dbReference type="ARBA" id="ARBA00023125"/>
    </source>
</evidence>
<organism evidence="13 14">
    <name type="scientific">Peredibacter starrii</name>
    <dbReference type="NCBI Taxonomy" id="28202"/>
    <lineage>
        <taxon>Bacteria</taxon>
        <taxon>Pseudomonadati</taxon>
        <taxon>Bdellovibrionota</taxon>
        <taxon>Bacteriovoracia</taxon>
        <taxon>Bacteriovoracales</taxon>
        <taxon>Bacteriovoracaceae</taxon>
        <taxon>Peredibacter</taxon>
    </lineage>
</organism>
<dbReference type="PROSITE" id="PS51068">
    <property type="entry name" value="FPG_CAT"/>
    <property type="match status" value="1"/>
</dbReference>
<evidence type="ECO:0000256" key="8">
    <source>
        <dbReference type="ARBA" id="ARBA00023239"/>
    </source>
</evidence>
<dbReference type="KEGG" id="psti:SOO65_12640"/>
<comment type="subunit">
    <text evidence="3">Monomer.</text>
</comment>
<dbReference type="GO" id="GO:0008270">
    <property type="term" value="F:zinc ion binding"/>
    <property type="evidence" value="ECO:0007669"/>
    <property type="project" value="InterPro"/>
</dbReference>
<reference evidence="13 14" key="1">
    <citation type="submission" date="2023-11" db="EMBL/GenBank/DDBJ databases">
        <title>Peredibacter starrii A3.12.</title>
        <authorList>
            <person name="Mitchell R.J."/>
        </authorList>
    </citation>
    <scope>NUCLEOTIDE SEQUENCE [LARGE SCALE GENOMIC DNA]</scope>
    <source>
        <strain evidence="13 14">A3.12</strain>
    </source>
</reference>
<dbReference type="Gene3D" id="3.20.190.10">
    <property type="entry name" value="MutM-like, N-terminal"/>
    <property type="match status" value="1"/>
</dbReference>
<dbReference type="Pfam" id="PF01149">
    <property type="entry name" value="Fapy_DNA_glyco"/>
    <property type="match status" value="1"/>
</dbReference>
<dbReference type="GO" id="GO:0003684">
    <property type="term" value="F:damaged DNA binding"/>
    <property type="evidence" value="ECO:0007669"/>
    <property type="project" value="InterPro"/>
</dbReference>
<dbReference type="NCBIfam" id="TIGR00577">
    <property type="entry name" value="fpg"/>
    <property type="match status" value="1"/>
</dbReference>
<comment type="catalytic activity">
    <reaction evidence="11">
        <text>2'-deoxyribonucleotide-(2'-deoxyribose 5'-phosphate)-2'-deoxyribonucleotide-DNA = a 3'-end 2'-deoxyribonucleotide-(2,3-dehydro-2,3-deoxyribose 5'-phosphate)-DNA + a 5'-end 5'-phospho-2'-deoxyribonucleoside-DNA + H(+)</text>
        <dbReference type="Rhea" id="RHEA:66592"/>
        <dbReference type="Rhea" id="RHEA-COMP:13180"/>
        <dbReference type="Rhea" id="RHEA-COMP:16897"/>
        <dbReference type="Rhea" id="RHEA-COMP:17067"/>
        <dbReference type="ChEBI" id="CHEBI:15378"/>
        <dbReference type="ChEBI" id="CHEBI:136412"/>
        <dbReference type="ChEBI" id="CHEBI:157695"/>
        <dbReference type="ChEBI" id="CHEBI:167181"/>
        <dbReference type="EC" id="4.2.99.18"/>
    </reaction>
</comment>
<evidence type="ECO:0000256" key="5">
    <source>
        <dbReference type="ARBA" id="ARBA00022801"/>
    </source>
</evidence>
<keyword evidence="5 13" id="KW-0378">Hydrolase</keyword>